<evidence type="ECO:0000313" key="3">
    <source>
        <dbReference type="EMBL" id="QJH96091.1"/>
    </source>
</evidence>
<dbReference type="EMBL" id="MT142341">
    <property type="protein sequence ID" value="QJA78538.1"/>
    <property type="molecule type" value="Genomic_DNA"/>
</dbReference>
<proteinExistence type="predicted"/>
<reference evidence="1" key="1">
    <citation type="submission" date="2020-03" db="EMBL/GenBank/DDBJ databases">
        <title>The deep terrestrial virosphere.</title>
        <authorList>
            <person name="Holmfeldt K."/>
            <person name="Nilsson E."/>
            <person name="Simone D."/>
            <person name="Lopez-Fernandez M."/>
            <person name="Wu X."/>
            <person name="de Brujin I."/>
            <person name="Lundin D."/>
            <person name="Andersson A."/>
            <person name="Bertilsson S."/>
            <person name="Dopson M."/>
        </authorList>
    </citation>
    <scope>NUCLEOTIDE SEQUENCE</scope>
    <source>
        <strain evidence="2">MM415A01058</strain>
        <strain evidence="1">MM415B01809</strain>
        <strain evidence="3">TM448B00617</strain>
    </source>
</reference>
<dbReference type="EMBL" id="MT141233">
    <property type="protein sequence ID" value="QJA56675.1"/>
    <property type="molecule type" value="Genomic_DNA"/>
</dbReference>
<evidence type="ECO:0000313" key="1">
    <source>
        <dbReference type="EMBL" id="QJA56675.1"/>
    </source>
</evidence>
<name>A0A6M3IH14_9ZZZZ</name>
<organism evidence="1">
    <name type="scientific">viral metagenome</name>
    <dbReference type="NCBI Taxonomy" id="1070528"/>
    <lineage>
        <taxon>unclassified sequences</taxon>
        <taxon>metagenomes</taxon>
        <taxon>organismal metagenomes</taxon>
    </lineage>
</organism>
<protein>
    <submittedName>
        <fullName evidence="1">Uncharacterized protein</fullName>
    </submittedName>
</protein>
<sequence>MADLESLNYPSISDMSTDEALEALRQIRLSRRVPMQQTKTTRKVVKKEVKVDPSTMTADQIAELLKTLGG</sequence>
<evidence type="ECO:0000313" key="2">
    <source>
        <dbReference type="EMBL" id="QJA78538.1"/>
    </source>
</evidence>
<dbReference type="AlphaFoldDB" id="A0A6M3IH14"/>
<dbReference type="EMBL" id="MT144639">
    <property type="protein sequence ID" value="QJH96091.1"/>
    <property type="molecule type" value="Genomic_DNA"/>
</dbReference>
<gene>
    <name evidence="2" type="ORF">MM415A01058_0026</name>
    <name evidence="1" type="ORF">MM415B01809_0007</name>
    <name evidence="3" type="ORF">TM448B00617_0016</name>
</gene>
<accession>A0A6M3IH14</accession>